<dbReference type="PANTHER" id="PTHR40050:SF1">
    <property type="entry name" value="INNER SPORE COAT PROTEIN H"/>
    <property type="match status" value="1"/>
</dbReference>
<dbReference type="Pfam" id="PF08757">
    <property type="entry name" value="CotH"/>
    <property type="match status" value="1"/>
</dbReference>
<accession>A0A1G9CI37</accession>
<dbReference type="AlphaFoldDB" id="A0A1G9CI37"/>
<dbReference type="PANTHER" id="PTHR40050">
    <property type="entry name" value="INNER SPORE COAT PROTEIN H"/>
    <property type="match status" value="1"/>
</dbReference>
<dbReference type="Pfam" id="PF00932">
    <property type="entry name" value="LTD"/>
    <property type="match status" value="1"/>
</dbReference>
<dbReference type="InterPro" id="IPR026444">
    <property type="entry name" value="Secre_tail"/>
</dbReference>
<dbReference type="InterPro" id="IPR014867">
    <property type="entry name" value="Spore_coat_CotH_CotH2/3/7"/>
</dbReference>
<evidence type="ECO:0000259" key="2">
    <source>
        <dbReference type="PROSITE" id="PS51841"/>
    </source>
</evidence>
<reference evidence="3 4" key="1">
    <citation type="submission" date="2016-10" db="EMBL/GenBank/DDBJ databases">
        <authorList>
            <person name="de Groot N.N."/>
        </authorList>
    </citation>
    <scope>NUCLEOTIDE SEQUENCE [LARGE SCALE GENOMIC DNA]</scope>
    <source>
        <strain evidence="3 4">CGMCC 1.10076</strain>
    </source>
</reference>
<dbReference type="Proteomes" id="UP000199580">
    <property type="component" value="Unassembled WGS sequence"/>
</dbReference>
<name>A0A1G9CI37_9FLAO</name>
<feature type="domain" description="LTD" evidence="2">
    <location>
        <begin position="446"/>
        <end position="569"/>
    </location>
</feature>
<dbReference type="EMBL" id="FNEZ01000007">
    <property type="protein sequence ID" value="SDK51298.1"/>
    <property type="molecule type" value="Genomic_DNA"/>
</dbReference>
<dbReference type="NCBIfam" id="TIGR04183">
    <property type="entry name" value="Por_Secre_tail"/>
    <property type="match status" value="1"/>
</dbReference>
<dbReference type="OrthoDB" id="9803752at2"/>
<evidence type="ECO:0000256" key="1">
    <source>
        <dbReference type="ARBA" id="ARBA00022729"/>
    </source>
</evidence>
<dbReference type="STRING" id="1128970.SAMN04487935_3535"/>
<dbReference type="Gene3D" id="2.60.40.1260">
    <property type="entry name" value="Lamin Tail domain"/>
    <property type="match status" value="1"/>
</dbReference>
<keyword evidence="1" id="KW-0732">Signal</keyword>
<dbReference type="SUPFAM" id="SSF74853">
    <property type="entry name" value="Lamin A/C globular tail domain"/>
    <property type="match status" value="1"/>
</dbReference>
<dbReference type="InterPro" id="IPR036415">
    <property type="entry name" value="Lamin_tail_dom_sf"/>
</dbReference>
<protein>
    <submittedName>
        <fullName evidence="3">Por secretion system C-terminal sorting domain-containing protein</fullName>
    </submittedName>
</protein>
<sequence>MKMKITNFKFPSTSIALVFFLLFYGLSFGQTFTDSNLPIVIISTDINPNTNQPYEILDDPRVLATMKIIKRPDGTRNYLTDQTNVAYLNYNGRINIEIRGSSSQDLPKKQYGLTTLKADNTSNNNVSIFGMPSENDWILNGLAFDPSLMRDYLTYNLSRQIGNYAPRTQYCEVVINGEYKGLYVFLEKIKADTNRVNIVKIATTDVTQPNLSGGYITKSDKTTGGDPVAWSMSSYAGSTDFIHELPKPEDVTAQQNTYIHSQFTNLANASHNNNTSLISGYSAYIDVPSFVDYMISTELGSNADGYQISTFFHKDRGGKLRAGPVWDFNLAYGNDLFAYGLDRSHYDIWQFSNGDNEGAKFWTDLFNNSTFKCYLSRRWNQLTQSGQPMNATSINTFIDQTVALISEAKVREQQRWNTVPNHALEISNMKTWISNRINWMNSHIGSFSACQNIEVPQLVINKINYNPGTDAVFTVSNDMEFIEIKNAGMTSVNLSGVYLSELGLSYQFPANSTISAGQGIYVTSNPTVFQQKYGIAAFGQFTRNLSNSKQKLVLADGFGNVIDTVEYFDSSPWPNADGNGSFLQLTDTALDNNLASSWIASDLQTLATDSFVSENNMALYPNPVHGQLNISTTNNIDTIEIYDVYGKLLQRIAPKSNHLEVGFSDYANGLYLVKMYSGNNIKTQKIIKQ</sequence>
<dbReference type="RefSeq" id="WP_091398681.1">
    <property type="nucleotide sequence ID" value="NZ_BKAI01000010.1"/>
</dbReference>
<keyword evidence="4" id="KW-1185">Reference proteome</keyword>
<gene>
    <name evidence="3" type="ORF">SAMN04487935_3535</name>
</gene>
<evidence type="ECO:0000313" key="4">
    <source>
        <dbReference type="Proteomes" id="UP000199580"/>
    </source>
</evidence>
<dbReference type="Pfam" id="PF18962">
    <property type="entry name" value="Por_Secre_tail"/>
    <property type="match status" value="1"/>
</dbReference>
<organism evidence="3 4">
    <name type="scientific">Flavobacterium noncentrifugens</name>
    <dbReference type="NCBI Taxonomy" id="1128970"/>
    <lineage>
        <taxon>Bacteria</taxon>
        <taxon>Pseudomonadati</taxon>
        <taxon>Bacteroidota</taxon>
        <taxon>Flavobacteriia</taxon>
        <taxon>Flavobacteriales</taxon>
        <taxon>Flavobacteriaceae</taxon>
        <taxon>Flavobacterium</taxon>
    </lineage>
</organism>
<evidence type="ECO:0000313" key="3">
    <source>
        <dbReference type="EMBL" id="SDK51298.1"/>
    </source>
</evidence>
<proteinExistence type="predicted"/>
<dbReference type="InterPro" id="IPR001322">
    <property type="entry name" value="Lamin_tail_dom"/>
</dbReference>
<dbReference type="PROSITE" id="PS51841">
    <property type="entry name" value="LTD"/>
    <property type="match status" value="1"/>
</dbReference>